<gene>
    <name evidence="7" type="ORF">SAMN04490178_103221</name>
</gene>
<dbReference type="SUPFAM" id="SSF53213">
    <property type="entry name" value="LigB-like"/>
    <property type="match status" value="1"/>
</dbReference>
<dbReference type="Proteomes" id="UP000198847">
    <property type="component" value="Unassembled WGS sequence"/>
</dbReference>
<comment type="cofactor">
    <cofactor evidence="1">
        <name>Zn(2+)</name>
        <dbReference type="ChEBI" id="CHEBI:29105"/>
    </cofactor>
</comment>
<evidence type="ECO:0000256" key="4">
    <source>
        <dbReference type="ARBA" id="ARBA00022833"/>
    </source>
</evidence>
<dbReference type="EMBL" id="FODY01000003">
    <property type="protein sequence ID" value="SEO63381.1"/>
    <property type="molecule type" value="Genomic_DNA"/>
</dbReference>
<dbReference type="AlphaFoldDB" id="A0A1H8RAD7"/>
<protein>
    <submittedName>
        <fullName evidence="7">3,4-dihydroxyphenylacetate 2,3-dioxygenase</fullName>
    </submittedName>
</protein>
<evidence type="ECO:0000256" key="3">
    <source>
        <dbReference type="ARBA" id="ARBA00022723"/>
    </source>
</evidence>
<evidence type="ECO:0000256" key="2">
    <source>
        <dbReference type="ARBA" id="ARBA00007581"/>
    </source>
</evidence>
<keyword evidence="3" id="KW-0479">Metal-binding</keyword>
<comment type="similarity">
    <text evidence="2">Belongs to the DODA-type extradiol aromatic ring-opening dioxygenase family.</text>
</comment>
<dbReference type="PANTHER" id="PTHR30096:SF0">
    <property type="entry name" value="4,5-DOPA DIOXYGENASE EXTRADIOL-LIKE PROTEIN"/>
    <property type="match status" value="1"/>
</dbReference>
<evidence type="ECO:0000256" key="5">
    <source>
        <dbReference type="ARBA" id="ARBA00023002"/>
    </source>
</evidence>
<name>A0A1H8RAD7_9FIRM</name>
<sequence length="278" mass="30690">MKDTIRGLIAPHAPTMLEDELDRKASAVNIKLQEIGKELLDWGIEAVVAVSTHWQTESFLVDDADFHRTVTDYYGFRREIEYDVAGKPELARQLLASGEKNLVYPAAAQHGVDHAITIPLHFMFPEKNIPVIPVSVAGSALSAFRWGRILGHTLRQWGGKTLMLVSGSLSHDLMAFMTGRRRDEYEAFDRQVMQLLTAGNGMDLLNMDSRLIAAAKPEGAFRDLYMLLGAMGSQSRGRVAAYENLPGVGLGVIEFTEAAYAETEEEWLAAFPASGSIH</sequence>
<dbReference type="STRING" id="112903.SAMN04490178_103221"/>
<dbReference type="Pfam" id="PF02900">
    <property type="entry name" value="LigB"/>
    <property type="match status" value="1"/>
</dbReference>
<dbReference type="GO" id="GO:0008270">
    <property type="term" value="F:zinc ion binding"/>
    <property type="evidence" value="ECO:0007669"/>
    <property type="project" value="InterPro"/>
</dbReference>
<proteinExistence type="inferred from homology"/>
<keyword evidence="5" id="KW-0560">Oxidoreductase</keyword>
<dbReference type="OrthoDB" id="1676816at2"/>
<dbReference type="GO" id="GO:0016702">
    <property type="term" value="F:oxidoreductase activity, acting on single donors with incorporation of molecular oxygen, incorporation of two atoms of oxygen"/>
    <property type="evidence" value="ECO:0007669"/>
    <property type="project" value="UniProtKB-ARBA"/>
</dbReference>
<dbReference type="InterPro" id="IPR014436">
    <property type="entry name" value="Extradiol_dOase_DODA"/>
</dbReference>
<reference evidence="7 8" key="1">
    <citation type="submission" date="2016-10" db="EMBL/GenBank/DDBJ databases">
        <authorList>
            <person name="de Groot N.N."/>
        </authorList>
    </citation>
    <scope>NUCLEOTIDE SEQUENCE [LARGE SCALE GENOMIC DNA]</scope>
    <source>
        <strain evidence="7 8">DSM 13305</strain>
    </source>
</reference>
<dbReference type="InterPro" id="IPR004183">
    <property type="entry name" value="Xdiol_dOase_suB"/>
</dbReference>
<accession>A0A1H8RAD7</accession>
<evidence type="ECO:0000313" key="8">
    <source>
        <dbReference type="Proteomes" id="UP000198847"/>
    </source>
</evidence>
<keyword evidence="8" id="KW-1185">Reference proteome</keyword>
<dbReference type="PANTHER" id="PTHR30096">
    <property type="entry name" value="4,5-DOPA DIOXYGENASE EXTRADIOL-LIKE PROTEIN"/>
    <property type="match status" value="1"/>
</dbReference>
<dbReference type="Gene3D" id="3.40.830.10">
    <property type="entry name" value="LigB-like"/>
    <property type="match status" value="1"/>
</dbReference>
<organism evidence="7 8">
    <name type="scientific">Propionispora vibrioides</name>
    <dbReference type="NCBI Taxonomy" id="112903"/>
    <lineage>
        <taxon>Bacteria</taxon>
        <taxon>Bacillati</taxon>
        <taxon>Bacillota</taxon>
        <taxon>Negativicutes</taxon>
        <taxon>Selenomonadales</taxon>
        <taxon>Sporomusaceae</taxon>
        <taxon>Propionispora</taxon>
    </lineage>
</organism>
<evidence type="ECO:0000313" key="7">
    <source>
        <dbReference type="EMBL" id="SEO63381.1"/>
    </source>
</evidence>
<keyword evidence="4" id="KW-0862">Zinc</keyword>
<evidence type="ECO:0000256" key="1">
    <source>
        <dbReference type="ARBA" id="ARBA00001947"/>
    </source>
</evidence>
<evidence type="ECO:0000259" key="6">
    <source>
        <dbReference type="Pfam" id="PF02900"/>
    </source>
</evidence>
<keyword evidence="7" id="KW-0223">Dioxygenase</keyword>
<dbReference type="CDD" id="cd07363">
    <property type="entry name" value="45_DOPA_Dioxygenase"/>
    <property type="match status" value="1"/>
</dbReference>
<dbReference type="RefSeq" id="WP_091744188.1">
    <property type="nucleotide sequence ID" value="NZ_FODY01000003.1"/>
</dbReference>
<feature type="domain" description="Extradiol ring-cleavage dioxygenase class III enzyme subunit B" evidence="6">
    <location>
        <begin position="9"/>
        <end position="252"/>
    </location>
</feature>
<dbReference type="GO" id="GO:0008198">
    <property type="term" value="F:ferrous iron binding"/>
    <property type="evidence" value="ECO:0007669"/>
    <property type="project" value="InterPro"/>
</dbReference>